<sequence>MIFVLAVCFCAIASAAATQLSPKDITPMVSVSERLAVIKRTHTTETQLQCHSALKLKEEQADKYKYNLRARKTTFVEYEYISDDVLITLEKIPGTETKRSTYTAGNTKTTLTLVHLSQGNKCFVVSVDKNSTFKGCELITPASNVENIPSDCETFFNTNCKGKTVQLYQPDCNYK</sequence>
<keyword evidence="1" id="KW-0732">Signal</keyword>
<dbReference type="Gene3D" id="2.40.128.20">
    <property type="match status" value="1"/>
</dbReference>
<accession>G3MRR2</accession>
<reference evidence="2" key="1">
    <citation type="journal article" date="2011" name="PLoS ONE">
        <title>A deep insight into the sialotranscriptome of the gulf coast tick, Amblyomma maculatum.</title>
        <authorList>
            <person name="Karim S."/>
            <person name="Singh P."/>
            <person name="Ribeiro J.M."/>
        </authorList>
    </citation>
    <scope>NUCLEOTIDE SEQUENCE</scope>
    <source>
        <tissue evidence="2">Salivary gland</tissue>
    </source>
</reference>
<name>G3MRR2_AMBMU</name>
<dbReference type="EMBL" id="JO844563">
    <property type="protein sequence ID" value="AEO36180.1"/>
    <property type="molecule type" value="mRNA"/>
</dbReference>
<organism evidence="2">
    <name type="scientific">Amblyomma maculatum</name>
    <name type="common">Gulf Coast tick</name>
    <dbReference type="NCBI Taxonomy" id="34609"/>
    <lineage>
        <taxon>Eukaryota</taxon>
        <taxon>Metazoa</taxon>
        <taxon>Ecdysozoa</taxon>
        <taxon>Arthropoda</taxon>
        <taxon>Chelicerata</taxon>
        <taxon>Arachnida</taxon>
        <taxon>Acari</taxon>
        <taxon>Parasitiformes</taxon>
        <taxon>Ixodida</taxon>
        <taxon>Ixodoidea</taxon>
        <taxon>Ixodidae</taxon>
        <taxon>Amblyomminae</taxon>
        <taxon>Amblyomma</taxon>
    </lineage>
</organism>
<dbReference type="AlphaFoldDB" id="G3MRR2"/>
<evidence type="ECO:0008006" key="3">
    <source>
        <dbReference type="Google" id="ProtNLM"/>
    </source>
</evidence>
<protein>
    <recommendedName>
        <fullName evidence="3">Lipocalin/cytosolic fatty-acid binding domain-containing protein</fullName>
    </recommendedName>
</protein>
<dbReference type="GO" id="GO:0043176">
    <property type="term" value="F:amine binding"/>
    <property type="evidence" value="ECO:0007669"/>
    <property type="project" value="InterPro"/>
</dbReference>
<feature type="chain" id="PRO_5003447385" description="Lipocalin/cytosolic fatty-acid binding domain-containing protein" evidence="1">
    <location>
        <begin position="18"/>
        <end position="175"/>
    </location>
</feature>
<evidence type="ECO:0000256" key="1">
    <source>
        <dbReference type="SAM" id="SignalP"/>
    </source>
</evidence>
<proteinExistence type="evidence at transcript level"/>
<dbReference type="InterPro" id="IPR002970">
    <property type="entry name" value="Tick_his-bd"/>
</dbReference>
<dbReference type="InterPro" id="IPR012674">
    <property type="entry name" value="Calycin"/>
</dbReference>
<dbReference type="GO" id="GO:0030682">
    <property type="term" value="P:symbiont-mediated perturbation of host defenses"/>
    <property type="evidence" value="ECO:0007669"/>
    <property type="project" value="InterPro"/>
</dbReference>
<dbReference type="Pfam" id="PF02098">
    <property type="entry name" value="His_binding"/>
    <property type="match status" value="1"/>
</dbReference>
<evidence type="ECO:0000313" key="2">
    <source>
        <dbReference type="EMBL" id="AEO36180.1"/>
    </source>
</evidence>
<feature type="signal peptide" evidence="1">
    <location>
        <begin position="1"/>
        <end position="17"/>
    </location>
</feature>
<dbReference type="SUPFAM" id="SSF50814">
    <property type="entry name" value="Lipocalins"/>
    <property type="match status" value="1"/>
</dbReference>